<dbReference type="Pfam" id="PF00126">
    <property type="entry name" value="HTH_1"/>
    <property type="match status" value="1"/>
</dbReference>
<comment type="caution">
    <text evidence="6">The sequence shown here is derived from an EMBL/GenBank/DDBJ whole genome shotgun (WGS) entry which is preliminary data.</text>
</comment>
<evidence type="ECO:0000256" key="4">
    <source>
        <dbReference type="ARBA" id="ARBA00023163"/>
    </source>
</evidence>
<reference evidence="6 7" key="1">
    <citation type="submission" date="2015-02" db="EMBL/GenBank/DDBJ databases">
        <title>Draft genome sequences of ten Microbacterium spp. with emphasis on heavy metal contaminated environments.</title>
        <authorList>
            <person name="Corretto E."/>
        </authorList>
    </citation>
    <scope>NUCLEOTIDE SEQUENCE [LARGE SCALE GENOMIC DNA]</scope>
    <source>
        <strain evidence="6 7">ARN176</strain>
    </source>
</reference>
<dbReference type="InterPro" id="IPR000847">
    <property type="entry name" value="LysR_HTH_N"/>
</dbReference>
<evidence type="ECO:0000256" key="2">
    <source>
        <dbReference type="ARBA" id="ARBA00023015"/>
    </source>
</evidence>
<dbReference type="RefSeq" id="WP_045270498.1">
    <property type="nucleotide sequence ID" value="NZ_JYIX01000021.1"/>
</dbReference>
<comment type="similarity">
    <text evidence="1">Belongs to the LysR transcriptional regulatory family.</text>
</comment>
<dbReference type="PANTHER" id="PTHR30346:SF28">
    <property type="entry name" value="HTH-TYPE TRANSCRIPTIONAL REGULATOR CYNR"/>
    <property type="match status" value="1"/>
</dbReference>
<keyword evidence="7" id="KW-1185">Reference proteome</keyword>
<gene>
    <name evidence="6" type="primary">hcaR_1</name>
    <name evidence="6" type="ORF">RS86_00352</name>
</gene>
<feature type="domain" description="HTH lysR-type" evidence="5">
    <location>
        <begin position="4"/>
        <end position="61"/>
    </location>
</feature>
<evidence type="ECO:0000256" key="3">
    <source>
        <dbReference type="ARBA" id="ARBA00023125"/>
    </source>
</evidence>
<protein>
    <submittedName>
        <fullName evidence="6">Hca operon transcriptional activator</fullName>
    </submittedName>
</protein>
<dbReference type="STRING" id="582680.RS86_00352"/>
<dbReference type="AlphaFoldDB" id="A0A0F0LSG3"/>
<dbReference type="Pfam" id="PF03466">
    <property type="entry name" value="LysR_substrate"/>
    <property type="match status" value="1"/>
</dbReference>
<dbReference type="PANTHER" id="PTHR30346">
    <property type="entry name" value="TRANSCRIPTIONAL DUAL REGULATOR HCAR-RELATED"/>
    <property type="match status" value="1"/>
</dbReference>
<dbReference type="GO" id="GO:0003700">
    <property type="term" value="F:DNA-binding transcription factor activity"/>
    <property type="evidence" value="ECO:0007669"/>
    <property type="project" value="InterPro"/>
</dbReference>
<keyword evidence="2" id="KW-0805">Transcription regulation</keyword>
<dbReference type="GO" id="GO:0003677">
    <property type="term" value="F:DNA binding"/>
    <property type="evidence" value="ECO:0007669"/>
    <property type="project" value="UniProtKB-KW"/>
</dbReference>
<dbReference type="InterPro" id="IPR036388">
    <property type="entry name" value="WH-like_DNA-bd_sf"/>
</dbReference>
<keyword evidence="3" id="KW-0238">DNA-binding</keyword>
<dbReference type="PRINTS" id="PR00039">
    <property type="entry name" value="HTHLYSR"/>
</dbReference>
<dbReference type="Proteomes" id="UP000033740">
    <property type="component" value="Unassembled WGS sequence"/>
</dbReference>
<dbReference type="Gene3D" id="1.10.10.10">
    <property type="entry name" value="Winged helix-like DNA-binding domain superfamily/Winged helix DNA-binding domain"/>
    <property type="match status" value="1"/>
</dbReference>
<evidence type="ECO:0000313" key="7">
    <source>
        <dbReference type="Proteomes" id="UP000033740"/>
    </source>
</evidence>
<dbReference type="InterPro" id="IPR036390">
    <property type="entry name" value="WH_DNA-bd_sf"/>
</dbReference>
<keyword evidence="4" id="KW-0804">Transcription</keyword>
<accession>A0A0F0LSG3</accession>
<proteinExistence type="inferred from homology"/>
<dbReference type="PATRIC" id="fig|582680.6.peg.363"/>
<name>A0A0F0LSG3_9MICO</name>
<dbReference type="SUPFAM" id="SSF46785">
    <property type="entry name" value="Winged helix' DNA-binding domain"/>
    <property type="match status" value="1"/>
</dbReference>
<evidence type="ECO:0000259" key="5">
    <source>
        <dbReference type="PROSITE" id="PS50931"/>
    </source>
</evidence>
<evidence type="ECO:0000256" key="1">
    <source>
        <dbReference type="ARBA" id="ARBA00009437"/>
    </source>
</evidence>
<evidence type="ECO:0000313" key="6">
    <source>
        <dbReference type="EMBL" id="KJL36083.1"/>
    </source>
</evidence>
<dbReference type="Gene3D" id="3.40.190.10">
    <property type="entry name" value="Periplasmic binding protein-like II"/>
    <property type="match status" value="2"/>
</dbReference>
<dbReference type="SUPFAM" id="SSF53850">
    <property type="entry name" value="Periplasmic binding protein-like II"/>
    <property type="match status" value="1"/>
</dbReference>
<dbReference type="PROSITE" id="PS50931">
    <property type="entry name" value="HTH_LYSR"/>
    <property type="match status" value="1"/>
</dbReference>
<dbReference type="InterPro" id="IPR005119">
    <property type="entry name" value="LysR_subst-bd"/>
</dbReference>
<organism evidence="6 7">
    <name type="scientific">Microbacterium azadirachtae</name>
    <dbReference type="NCBI Taxonomy" id="582680"/>
    <lineage>
        <taxon>Bacteria</taxon>
        <taxon>Bacillati</taxon>
        <taxon>Actinomycetota</taxon>
        <taxon>Actinomycetes</taxon>
        <taxon>Micrococcales</taxon>
        <taxon>Microbacteriaceae</taxon>
        <taxon>Microbacterium</taxon>
    </lineage>
</organism>
<dbReference type="EMBL" id="JYIX01000021">
    <property type="protein sequence ID" value="KJL36083.1"/>
    <property type="molecule type" value="Genomic_DNA"/>
</dbReference>
<sequence>MSSMEIAELRSLIAVAAFAGVGRAASALHLSQPTVSAHLRRLEGTLGLPLVERRGRSIAFTVAGESLVRDAHRIVALHDEALDRIVGTPGDDIVVASTDMANASVLQTVTRVLSVRHPERRVRFRFHRTDSLRRFVRAHTADIVLGYGDLGPGRIDIGPVPLAWFGAAGVAADAGLVVFSPPCTLRDAILAAPAGERRTVVRECLDLSSVLATVRSGAGITALPAFHRTESQLRELDLPAPPPLPLTMVASERIPADTRTALVEELRRAVASA</sequence>